<proteinExistence type="predicted"/>
<protein>
    <recommendedName>
        <fullName evidence="3">Fork-head domain-containing protein</fullName>
    </recommendedName>
</protein>
<feature type="DNA-binding region" description="Fork-head" evidence="2">
    <location>
        <begin position="290"/>
        <end position="373"/>
    </location>
</feature>
<evidence type="ECO:0000256" key="1">
    <source>
        <dbReference type="ARBA" id="ARBA00023125"/>
    </source>
</evidence>
<dbReference type="InterPro" id="IPR001766">
    <property type="entry name" value="Fork_head_dom"/>
</dbReference>
<keyword evidence="5" id="KW-1185">Reference proteome</keyword>
<evidence type="ECO:0000256" key="2">
    <source>
        <dbReference type="PROSITE-ProRule" id="PRU00089"/>
    </source>
</evidence>
<gene>
    <name evidence="4" type="ORF">AB1Y20_010807</name>
</gene>
<comment type="subcellular location">
    <subcellularLocation>
        <location evidence="2">Nucleus</location>
    </subcellularLocation>
</comment>
<reference evidence="4 5" key="1">
    <citation type="journal article" date="2024" name="Science">
        <title>Giant polyketide synthase enzymes in the biosynthesis of giant marine polyether toxins.</title>
        <authorList>
            <person name="Fallon T.R."/>
            <person name="Shende V.V."/>
            <person name="Wierzbicki I.H."/>
            <person name="Pendleton A.L."/>
            <person name="Watervoot N.F."/>
            <person name="Auber R.P."/>
            <person name="Gonzalez D.J."/>
            <person name="Wisecaver J.H."/>
            <person name="Moore B.S."/>
        </authorList>
    </citation>
    <scope>NUCLEOTIDE SEQUENCE [LARGE SCALE GENOMIC DNA]</scope>
    <source>
        <strain evidence="4 5">12B1</strain>
    </source>
</reference>
<dbReference type="GO" id="GO:0043565">
    <property type="term" value="F:sequence-specific DNA binding"/>
    <property type="evidence" value="ECO:0007669"/>
    <property type="project" value="InterPro"/>
</dbReference>
<evidence type="ECO:0000259" key="3">
    <source>
        <dbReference type="PROSITE" id="PS50039"/>
    </source>
</evidence>
<keyword evidence="1 2" id="KW-0238">DNA-binding</keyword>
<evidence type="ECO:0000313" key="4">
    <source>
        <dbReference type="EMBL" id="KAL1504401.1"/>
    </source>
</evidence>
<dbReference type="SUPFAM" id="SSF49879">
    <property type="entry name" value="SMAD/FHA domain"/>
    <property type="match status" value="1"/>
</dbReference>
<comment type="caution">
    <text evidence="4">The sequence shown here is derived from an EMBL/GenBank/DDBJ whole genome shotgun (WGS) entry which is preliminary data.</text>
</comment>
<keyword evidence="2" id="KW-0539">Nucleus</keyword>
<dbReference type="EMBL" id="JBGBPQ010000020">
    <property type="protein sequence ID" value="KAL1504401.1"/>
    <property type="molecule type" value="Genomic_DNA"/>
</dbReference>
<name>A0AB34ISJ7_PRYPA</name>
<feature type="domain" description="Fork-head" evidence="3">
    <location>
        <begin position="290"/>
        <end position="373"/>
    </location>
</feature>
<organism evidence="4 5">
    <name type="scientific">Prymnesium parvum</name>
    <name type="common">Toxic golden alga</name>
    <dbReference type="NCBI Taxonomy" id="97485"/>
    <lineage>
        <taxon>Eukaryota</taxon>
        <taxon>Haptista</taxon>
        <taxon>Haptophyta</taxon>
        <taxon>Prymnesiophyceae</taxon>
        <taxon>Prymnesiales</taxon>
        <taxon>Prymnesiaceae</taxon>
        <taxon>Prymnesium</taxon>
    </lineage>
</organism>
<dbReference type="GO" id="GO:0003700">
    <property type="term" value="F:DNA-binding transcription factor activity"/>
    <property type="evidence" value="ECO:0007669"/>
    <property type="project" value="InterPro"/>
</dbReference>
<dbReference type="AlphaFoldDB" id="A0AB34ISJ7"/>
<dbReference type="Proteomes" id="UP001515480">
    <property type="component" value="Unassembled WGS sequence"/>
</dbReference>
<dbReference type="GO" id="GO:0005634">
    <property type="term" value="C:nucleus"/>
    <property type="evidence" value="ECO:0007669"/>
    <property type="project" value="UniProtKB-SubCell"/>
</dbReference>
<accession>A0AB34ISJ7</accession>
<dbReference type="InterPro" id="IPR008984">
    <property type="entry name" value="SMAD_FHA_dom_sf"/>
</dbReference>
<sequence length="376" mass="38744">MSHHLLPAAATPQRGMACNIPGHPVMSVGQACGAMPATGQAAPPLSTPLPQQIWRPSPGAPLGKPLAVQAQLTHAMNAHSQMAASIDAARWASHQSAATSCRPGGQQLAMTPGPIGKPLSLSFPTAEAPAAPSVAPAARPAALPPAAASLQCSLAPVEAAAKLVGLPGGSCADLCFYALSLPLTIGQGPSHVQPWACGDHCTHPDVAPLHARVEYEPLSQAYELTILDGHGGLVDGHVYGKGATLRVGNGSCLRLGSAELCILLPQMSPGAPHVGDLPLPALPGAGQHAPPPMPTVQVAALLLKEAPENKSTIGELEAHARRVFPFYAISCPTHEQRHSWRSALEADMRQHPNTFACRARLSTEPGAGVVWCLIGI</sequence>
<evidence type="ECO:0000313" key="5">
    <source>
        <dbReference type="Proteomes" id="UP001515480"/>
    </source>
</evidence>
<dbReference type="PROSITE" id="PS50039">
    <property type="entry name" value="FORK_HEAD_3"/>
    <property type="match status" value="1"/>
</dbReference>